<evidence type="ECO:0000256" key="1">
    <source>
        <dbReference type="ARBA" id="ARBA00023054"/>
    </source>
</evidence>
<dbReference type="EMBL" id="HE575315">
    <property type="protein sequence ID" value="CCC89468.1"/>
    <property type="molecule type" value="Genomic_DNA"/>
</dbReference>
<dbReference type="PANTHER" id="PTHR32083:SF24">
    <property type="entry name" value="FLAGELLAR ASSOCIATED PROTEIN"/>
    <property type="match status" value="1"/>
</dbReference>
<evidence type="ECO:0000313" key="5">
    <source>
        <dbReference type="EMBL" id="CCC89468.1"/>
    </source>
</evidence>
<feature type="domain" description="Cilia- and flagella-associated protein 58 central coiled coil" evidence="4">
    <location>
        <begin position="390"/>
        <end position="682"/>
    </location>
</feature>
<gene>
    <name evidence="5" type="ORF">TCIL3000_2_360</name>
</gene>
<proteinExistence type="predicted"/>
<dbReference type="AlphaFoldDB" id="G0UJB6"/>
<dbReference type="VEuPathDB" id="TriTrypDB:TcIL3000_2_360"/>
<feature type="coiled-coil region" evidence="2">
    <location>
        <begin position="188"/>
        <end position="261"/>
    </location>
</feature>
<organism evidence="5">
    <name type="scientific">Trypanosoma congolense (strain IL3000)</name>
    <dbReference type="NCBI Taxonomy" id="1068625"/>
    <lineage>
        <taxon>Eukaryota</taxon>
        <taxon>Discoba</taxon>
        <taxon>Euglenozoa</taxon>
        <taxon>Kinetoplastea</taxon>
        <taxon>Metakinetoplastina</taxon>
        <taxon>Trypanosomatida</taxon>
        <taxon>Trypanosomatidae</taxon>
        <taxon>Trypanosoma</taxon>
        <taxon>Nannomonas</taxon>
    </lineage>
</organism>
<dbReference type="InterPro" id="IPR049270">
    <property type="entry name" value="CFAP58_CC"/>
</dbReference>
<name>G0UJB6_TRYCI</name>
<dbReference type="GO" id="GO:0005856">
    <property type="term" value="C:cytoskeleton"/>
    <property type="evidence" value="ECO:0007669"/>
    <property type="project" value="TreeGrafter"/>
</dbReference>
<keyword evidence="1 2" id="KW-0175">Coiled coil</keyword>
<evidence type="ECO:0000256" key="2">
    <source>
        <dbReference type="SAM" id="Coils"/>
    </source>
</evidence>
<dbReference type="PANTHER" id="PTHR32083">
    <property type="entry name" value="CILIA AND FLAGELLA-ASSOCIATED PROTEIN 58-RELATED"/>
    <property type="match status" value="1"/>
</dbReference>
<evidence type="ECO:0000256" key="3">
    <source>
        <dbReference type="SAM" id="MobiDB-lite"/>
    </source>
</evidence>
<evidence type="ECO:0000259" key="4">
    <source>
        <dbReference type="Pfam" id="PF21771"/>
    </source>
</evidence>
<accession>G0UJB6</accession>
<feature type="compositionally biased region" description="Low complexity" evidence="3">
    <location>
        <begin position="856"/>
        <end position="865"/>
    </location>
</feature>
<sequence length="954" mass="110317">MSDASPSDMSAVELESNSRLQELSQFEEVRQDNLNFEYYERQFQEVLMNIENDEVLATFRNEYASLYHSFVKSHDGESRLLKKCLELQSDIDTCSTKLVSADELSRGDKNTIDTLRIEIEKTRKKTDVTKEREAALKDKVAAFKRELRDLEEKSHLQVEATAQKSAMQSLVRMQETVTKERELLGFQLASLQQDYSTVEKRLERVREAKESGDIELQKVRKAIEEKQAEADAHKALRLRKEEELRVLRQDITNRAAAAQERQTIIEKLTEKRQSHDVDTKRTLDEITRQTQVYQLLSQQLQHINQTSQACNEENDTLQRCVHDLTEELNARESELKQVNRIHKRELKVLEAARRRNAVLTNRKEVALADLAALKMEFQMKEEQLASSLSATESEEKHLSLLVHHRNALHKEVLNTVSKKQQQIIFLDIQRSTLHHLEHEAHAFVEHAKQQNEKIFKLSCECASFERIIQTDAVQCANIMCEVQLRETQLEELTQNLKDVDGRLQQQQGLLEAMIREREAYSKHYTQLCSTVAETAQSFKSMLLQIRQMQEEVQRRERRQCVEDAVIDKLTEQRGKINNQIVRLKRMTEKRLTSVRRYNYELNRLAEIAMQGEEEAARQRQRCQCVQKERERLEGDVVKRDSELIGLYKKLQVQKTLLERGAQINTDHLETVKTLQQQIAQVSGELARLRKFSSLLPELRVLVNKATRDLRREQLRVQALLNECEHPINIHPNHQLSWSEPGVFALTEKVNQLQRELITCHAELAEKEELIRAKEHGYMKCKAEVARQVGPEMAEQIAVYQGNLAKKSGQMRAMMQSLKYFREQTEMYQERYNELHATLDRLAAEYFESRQRSGCNSSQRSPTRSGGRSRKRGNGVGVDEDVPYVGFVAPPRSLDSDNDSRRLVDSMAAVTEEGSAQLQPQDVGEVAVVEGVQETAQTVMPSEEKAVDDQPQPTE</sequence>
<feature type="coiled-coil region" evidence="2">
    <location>
        <begin position="538"/>
        <end position="586"/>
    </location>
</feature>
<feature type="coiled-coil region" evidence="2">
    <location>
        <begin position="321"/>
        <end position="369"/>
    </location>
</feature>
<dbReference type="Pfam" id="PF21771">
    <property type="entry name" value="CFAP58_CC"/>
    <property type="match status" value="1"/>
</dbReference>
<feature type="region of interest" description="Disordered" evidence="3">
    <location>
        <begin position="849"/>
        <end position="899"/>
    </location>
</feature>
<reference evidence="5" key="1">
    <citation type="journal article" date="2012" name="Proc. Natl. Acad. Sci. U.S.A.">
        <title>Antigenic diversity is generated by distinct evolutionary mechanisms in African trypanosome species.</title>
        <authorList>
            <person name="Jackson A.P."/>
            <person name="Berry A."/>
            <person name="Aslett M."/>
            <person name="Allison H.C."/>
            <person name="Burton P."/>
            <person name="Vavrova-Anderson J."/>
            <person name="Brown R."/>
            <person name="Browne H."/>
            <person name="Corton N."/>
            <person name="Hauser H."/>
            <person name="Gamble J."/>
            <person name="Gilderthorp R."/>
            <person name="Marcello L."/>
            <person name="McQuillan J."/>
            <person name="Otto T.D."/>
            <person name="Quail M.A."/>
            <person name="Sanders M.J."/>
            <person name="van Tonder A."/>
            <person name="Ginger M.L."/>
            <person name="Field M.C."/>
            <person name="Barry J.D."/>
            <person name="Hertz-Fowler C."/>
            <person name="Berriman M."/>
        </authorList>
    </citation>
    <scope>NUCLEOTIDE SEQUENCE</scope>
    <source>
        <strain evidence="5">IL3000</strain>
    </source>
</reference>
<protein>
    <submittedName>
        <fullName evidence="5">Uncharacterized protein TCIL3000_2_360</fullName>
    </submittedName>
</protein>